<proteinExistence type="predicted"/>
<evidence type="ECO:0008006" key="2">
    <source>
        <dbReference type="Google" id="ProtNLM"/>
    </source>
</evidence>
<dbReference type="Gene3D" id="2.130.10.130">
    <property type="entry name" value="Integrin alpha, N-terminal"/>
    <property type="match status" value="1"/>
</dbReference>
<gene>
    <name evidence="1" type="ORF">LCGC14_0006380</name>
</gene>
<reference evidence="1" key="1">
    <citation type="journal article" date="2015" name="Nature">
        <title>Complex archaea that bridge the gap between prokaryotes and eukaryotes.</title>
        <authorList>
            <person name="Spang A."/>
            <person name="Saw J.H."/>
            <person name="Jorgensen S.L."/>
            <person name="Zaremba-Niedzwiedzka K."/>
            <person name="Martijn J."/>
            <person name="Lind A.E."/>
            <person name="van Eijk R."/>
            <person name="Schleper C."/>
            <person name="Guy L."/>
            <person name="Ettema T.J."/>
        </authorList>
    </citation>
    <scope>NUCLEOTIDE SEQUENCE</scope>
</reference>
<evidence type="ECO:0000313" key="1">
    <source>
        <dbReference type="EMBL" id="KKO12623.1"/>
    </source>
</evidence>
<accession>A0A0F9WJ98</accession>
<protein>
    <recommendedName>
        <fullName evidence="2">VCBS repeat-containing protein</fullName>
    </recommendedName>
</protein>
<sequence>MKWLAARPRHQTAGYFALTGLLLCQGLPALNAQAQTGASSSLPGYRQFAFILAADTERMLVADADGDGLDDMMTFAGNTISLYFQTPAGFDFSAPGTQLSLPGNAVGWDISDNYASETNNKAWSLIALIDGNRILRWQVEDRQFVEATALLSGLTGFLGQGVYRLNFSRDINDDGLDDLIIPGAGQLSLHIRNADDSYQQPLAISSDMQLRTILTPDNPRNLGVIGADNRRQQAVDLTRDVGQSLRIPLLALRDVNGDGRPDLVSDTDQRFDVFLASPDGSGDYFSATPDYSIDRTAIRERLGEFDVDQLDFANLTGVLALTHEEILQDMNGDGIDDMILREGGRVALHLGSADGIEFDQADQILRSGGNVLSVFLQDENDDGQPDLWLWRVEQISLGDVFLWLAISGTINIEAFVYPNEGNAFARRPARRITVALRFPSAVRMISSVEEVRDRARSTETIVPTSRALLAAEQAAAAQPGAAMADLLVLLDDQVNVFYSALAPESEIDDDRFLASIGYQRTRDDYEIDVRRIIDEFDIEINRDLNAVSGQQADVSLTLPREAQRGDIIATDLNNNGNDDIVVFLERSQTAVTGVLWLSGFD</sequence>
<name>A0A0F9WJ98_9ZZZZ</name>
<dbReference type="SUPFAM" id="SSF69318">
    <property type="entry name" value="Integrin alpha N-terminal domain"/>
    <property type="match status" value="1"/>
</dbReference>
<dbReference type="InterPro" id="IPR028994">
    <property type="entry name" value="Integrin_alpha_N"/>
</dbReference>
<dbReference type="AlphaFoldDB" id="A0A0F9WJ98"/>
<comment type="caution">
    <text evidence="1">The sequence shown here is derived from an EMBL/GenBank/DDBJ whole genome shotgun (WGS) entry which is preliminary data.</text>
</comment>
<dbReference type="EMBL" id="LAZR01000001">
    <property type="protein sequence ID" value="KKO12623.1"/>
    <property type="molecule type" value="Genomic_DNA"/>
</dbReference>
<organism evidence="1">
    <name type="scientific">marine sediment metagenome</name>
    <dbReference type="NCBI Taxonomy" id="412755"/>
    <lineage>
        <taxon>unclassified sequences</taxon>
        <taxon>metagenomes</taxon>
        <taxon>ecological metagenomes</taxon>
    </lineage>
</organism>